<feature type="domain" description="AAA+ ATPase" evidence="7">
    <location>
        <begin position="271"/>
        <end position="418"/>
    </location>
</feature>
<dbReference type="SUPFAM" id="SSF52540">
    <property type="entry name" value="P-loop containing nucleoside triphosphate hydrolases"/>
    <property type="match status" value="2"/>
</dbReference>
<dbReference type="GO" id="GO:0043001">
    <property type="term" value="P:Golgi to plasma membrane protein transport"/>
    <property type="evidence" value="ECO:0007669"/>
    <property type="project" value="TreeGrafter"/>
</dbReference>
<dbReference type="EMBL" id="MK072393">
    <property type="protein sequence ID" value="AYV83750.1"/>
    <property type="molecule type" value="Genomic_DNA"/>
</dbReference>
<evidence type="ECO:0000256" key="5">
    <source>
        <dbReference type="ARBA" id="ARBA00022927"/>
    </source>
</evidence>
<dbReference type="Gene3D" id="1.10.8.60">
    <property type="match status" value="1"/>
</dbReference>
<dbReference type="InterPro" id="IPR027417">
    <property type="entry name" value="P-loop_NTPase"/>
</dbReference>
<dbReference type="InterPro" id="IPR003960">
    <property type="entry name" value="ATPase_AAA_CS"/>
</dbReference>
<keyword evidence="5" id="KW-0653">Protein transport</keyword>
<feature type="region of interest" description="Disordered" evidence="6">
    <location>
        <begin position="18"/>
        <end position="41"/>
    </location>
</feature>
<accession>A0A3G5A8Z8</accession>
<evidence type="ECO:0000256" key="2">
    <source>
        <dbReference type="ARBA" id="ARBA00022448"/>
    </source>
</evidence>
<organism evidence="8">
    <name type="scientific">Hyperionvirus sp</name>
    <dbReference type="NCBI Taxonomy" id="2487770"/>
    <lineage>
        <taxon>Viruses</taxon>
        <taxon>Varidnaviria</taxon>
        <taxon>Bamfordvirae</taxon>
        <taxon>Nucleocytoviricota</taxon>
        <taxon>Megaviricetes</taxon>
        <taxon>Imitervirales</taxon>
        <taxon>Mimiviridae</taxon>
        <taxon>Klosneuvirinae</taxon>
    </lineage>
</organism>
<protein>
    <recommendedName>
        <fullName evidence="7">AAA+ ATPase domain-containing protein</fullName>
    </recommendedName>
</protein>
<dbReference type="GO" id="GO:0005524">
    <property type="term" value="F:ATP binding"/>
    <property type="evidence" value="ECO:0007669"/>
    <property type="project" value="UniProtKB-KW"/>
</dbReference>
<keyword evidence="4" id="KW-0067">ATP-binding</keyword>
<dbReference type="PROSITE" id="PS00674">
    <property type="entry name" value="AAA"/>
    <property type="match status" value="1"/>
</dbReference>
<evidence type="ECO:0000313" key="8">
    <source>
        <dbReference type="EMBL" id="AYV83750.1"/>
    </source>
</evidence>
<comment type="similarity">
    <text evidence="1">Belongs to the AAA ATPase family.</text>
</comment>
<feature type="domain" description="AAA+ ATPase" evidence="7">
    <location>
        <begin position="552"/>
        <end position="692"/>
    </location>
</feature>
<dbReference type="FunFam" id="3.40.50.300:FF:000154">
    <property type="entry name" value="Vesicle-fusing ATPase 1"/>
    <property type="match status" value="1"/>
</dbReference>
<dbReference type="PANTHER" id="PTHR23078:SF3">
    <property type="entry name" value="VESICLE-FUSING ATPASE"/>
    <property type="match status" value="1"/>
</dbReference>
<dbReference type="GO" id="GO:0016887">
    <property type="term" value="F:ATP hydrolysis activity"/>
    <property type="evidence" value="ECO:0007669"/>
    <property type="project" value="InterPro"/>
</dbReference>
<evidence type="ECO:0000259" key="7">
    <source>
        <dbReference type="SMART" id="SM00382"/>
    </source>
</evidence>
<dbReference type="InterPro" id="IPR039812">
    <property type="entry name" value="Vesicle-fus_ATPase"/>
</dbReference>
<evidence type="ECO:0000256" key="3">
    <source>
        <dbReference type="ARBA" id="ARBA00022741"/>
    </source>
</evidence>
<keyword evidence="2" id="KW-0813">Transport</keyword>
<dbReference type="Gene3D" id="3.40.50.300">
    <property type="entry name" value="P-loop containing nucleotide triphosphate hydrolases"/>
    <property type="match status" value="2"/>
</dbReference>
<keyword evidence="3" id="KW-0547">Nucleotide-binding</keyword>
<name>A0A3G5A8Z8_9VIRU</name>
<dbReference type="GO" id="GO:0035494">
    <property type="term" value="P:SNARE complex disassembly"/>
    <property type="evidence" value="ECO:0007669"/>
    <property type="project" value="InterPro"/>
</dbReference>
<gene>
    <name evidence="8" type="ORF">Hyperionvirus11_23</name>
</gene>
<reference evidence="8" key="1">
    <citation type="submission" date="2018-10" db="EMBL/GenBank/DDBJ databases">
        <title>Hidden diversity of soil giant viruses.</title>
        <authorList>
            <person name="Schulz F."/>
            <person name="Alteio L."/>
            <person name="Goudeau D."/>
            <person name="Ryan E.M."/>
            <person name="Malmstrom R.R."/>
            <person name="Blanchard J."/>
            <person name="Woyke T."/>
        </authorList>
    </citation>
    <scope>NUCLEOTIDE SEQUENCE</scope>
    <source>
        <strain evidence="8">HYV1</strain>
    </source>
</reference>
<dbReference type="InterPro" id="IPR003959">
    <property type="entry name" value="ATPase_AAA_core"/>
</dbReference>
<feature type="compositionally biased region" description="Low complexity" evidence="6">
    <location>
        <begin position="18"/>
        <end position="32"/>
    </location>
</feature>
<evidence type="ECO:0000256" key="6">
    <source>
        <dbReference type="SAM" id="MobiDB-lite"/>
    </source>
</evidence>
<dbReference type="SMART" id="SM00382">
    <property type="entry name" value="AAA"/>
    <property type="match status" value="2"/>
</dbReference>
<dbReference type="PANTHER" id="PTHR23078">
    <property type="entry name" value="VESICULAR-FUSION PROTEIN NSF"/>
    <property type="match status" value="1"/>
</dbReference>
<evidence type="ECO:0000256" key="1">
    <source>
        <dbReference type="ARBA" id="ARBA00006914"/>
    </source>
</evidence>
<evidence type="ECO:0000256" key="4">
    <source>
        <dbReference type="ARBA" id="ARBA00022840"/>
    </source>
</evidence>
<dbReference type="GO" id="GO:0006891">
    <property type="term" value="P:intra-Golgi vesicle-mediated transport"/>
    <property type="evidence" value="ECO:0007669"/>
    <property type="project" value="TreeGrafter"/>
</dbReference>
<sequence>MSFMNIFGKGKGVQSGAAAAAAPAGDGPAVPDRSPKPPPIPPIVDEMTVQKLTTTQIYANKVYVNDSLLIDKKEPEYLLITRGTKTVVSIVEHLESLAPGEIGLNGLQRLYFNNVKKVIAKKWTPTIDNVCANLEIEVRLYNSGRVSDPVDVLKTAFLDALMNYKNHVFAINQEFAFPLANDSKAYIARIKNFAPRGQFGLFVDNTTIAVTTSDPLIRTMSDDAEAEAIPYFDFKELGIGGLDGQLDEMYRRVIRPRLLNQAYLRLWGVTPVKGMLFYGPPGTGKTLIAKKIGKVLGVDEKNIQIVNGPDILDRYVGESERRIRELFAKAESDPLRFGDRPPLHLIIFDEIDAIGASRGSNPSPASVSVLTMLLTKMDGLTSSNNVLVVAMTNREKDLDRALLRPGRFEVMLEISLPDKEGRKQIFKIHTAMIARNNKLDPDVNIDILAERTKNFTGAEIAGVVRCAVSYVFERVATAAASSETDEKKATPPTTLQQSDFLRAIAEAKPMFAITKDKRFDTDVKIDEWKEFTTFNEHLQKGITTFIASEKHHLLSICIHNVPGCGKSTIALKLIRDNLPHFANIQIIEPKDFIKFDEHQRVNTLVEKFNDAYKCPQALIILEDLEQLLEYTSVGSRFSNKVYQCLKTLINTPPPKTKLLIIATTSNYRMLRDIEDLLPIFTHNYQIPIFTDEPSIKNFLLSKKIVLSGTTTVEYIPIKHMLRLIDMCTTYGSTGELSIYKYVSASQFDSFAKEIGLKLIE</sequence>
<dbReference type="Pfam" id="PF00004">
    <property type="entry name" value="AAA"/>
    <property type="match status" value="2"/>
</dbReference>
<proteinExistence type="inferred from homology"/>
<dbReference type="FunFam" id="3.40.50.300:FF:000166">
    <property type="entry name" value="vesicle-fusing ATPase isoform X1"/>
    <property type="match status" value="1"/>
</dbReference>
<dbReference type="InterPro" id="IPR003593">
    <property type="entry name" value="AAA+_ATPase"/>
</dbReference>
<dbReference type="FunFam" id="1.10.8.60:FF:000115">
    <property type="entry name" value="N-ethylmaleimide-sensitive fusion protein, putative"/>
    <property type="match status" value="1"/>
</dbReference>